<dbReference type="GO" id="GO:0005739">
    <property type="term" value="C:mitochondrion"/>
    <property type="evidence" value="ECO:0007669"/>
    <property type="project" value="TreeGrafter"/>
</dbReference>
<evidence type="ECO:0000259" key="8">
    <source>
        <dbReference type="Pfam" id="PF00464"/>
    </source>
</evidence>
<dbReference type="PANTHER" id="PTHR11680:SF28">
    <property type="entry name" value="SERINE HYDROXYMETHYLTRANSFERASE, MITOCHONDRIAL"/>
    <property type="match status" value="1"/>
</dbReference>
<dbReference type="PIRSF" id="PIRSF000412">
    <property type="entry name" value="SHMT"/>
    <property type="match status" value="1"/>
</dbReference>
<dbReference type="InterPro" id="IPR039429">
    <property type="entry name" value="SHMT-like_dom"/>
</dbReference>
<dbReference type="InterPro" id="IPR049943">
    <property type="entry name" value="Ser_HO-MeTrfase-like"/>
</dbReference>
<evidence type="ECO:0000256" key="1">
    <source>
        <dbReference type="ARBA" id="ARBA00001528"/>
    </source>
</evidence>
<evidence type="ECO:0000313" key="9">
    <source>
        <dbReference type="Proteomes" id="UP000504609"/>
    </source>
</evidence>
<comment type="cofactor">
    <cofactor evidence="2 7">
        <name>pyridoxal 5'-phosphate</name>
        <dbReference type="ChEBI" id="CHEBI:597326"/>
    </cofactor>
</comment>
<dbReference type="Proteomes" id="UP000504609">
    <property type="component" value="Unplaced"/>
</dbReference>
<evidence type="ECO:0000256" key="3">
    <source>
        <dbReference type="ARBA" id="ARBA00004777"/>
    </source>
</evidence>
<evidence type="ECO:0000256" key="2">
    <source>
        <dbReference type="ARBA" id="ARBA00001933"/>
    </source>
</evidence>
<dbReference type="UniPathway" id="UPA00193"/>
<dbReference type="GeneID" id="111454161"/>
<dbReference type="CDD" id="cd00378">
    <property type="entry name" value="SHMT"/>
    <property type="match status" value="1"/>
</dbReference>
<dbReference type="SUPFAM" id="SSF53383">
    <property type="entry name" value="PLP-dependent transferases"/>
    <property type="match status" value="1"/>
</dbReference>
<feature type="domain" description="Serine hydroxymethyltransferase-like" evidence="8">
    <location>
        <begin position="57"/>
        <end position="214"/>
    </location>
</feature>
<dbReference type="InterPro" id="IPR015421">
    <property type="entry name" value="PyrdxlP-dep_Trfase_major"/>
</dbReference>
<dbReference type="InterPro" id="IPR001085">
    <property type="entry name" value="Ser_HO-MeTrfase"/>
</dbReference>
<comment type="pathway">
    <text evidence="3">One-carbon metabolism; tetrahydrofolate interconversion.</text>
</comment>
<evidence type="ECO:0000256" key="7">
    <source>
        <dbReference type="PIRSR" id="PIRSR000412-50"/>
    </source>
</evidence>
<feature type="modified residue" description="N6-(pyridoxal phosphate)lysine" evidence="7">
    <location>
        <position position="255"/>
    </location>
</feature>
<dbReference type="GO" id="GO:0035999">
    <property type="term" value="P:tetrahydrofolate interconversion"/>
    <property type="evidence" value="ECO:0007669"/>
    <property type="project" value="UniProtKB-UniPathway"/>
</dbReference>
<keyword evidence="6 7" id="KW-0663">Pyridoxal phosphate</keyword>
<evidence type="ECO:0000256" key="6">
    <source>
        <dbReference type="ARBA" id="ARBA00022898"/>
    </source>
</evidence>
<dbReference type="Pfam" id="PF00464">
    <property type="entry name" value="SHMT"/>
    <property type="match status" value="2"/>
</dbReference>
<dbReference type="AlphaFoldDB" id="A0A6J1GHA0"/>
<proteinExistence type="inferred from homology"/>
<dbReference type="InterPro" id="IPR015424">
    <property type="entry name" value="PyrdxlP-dep_Trfase"/>
</dbReference>
<dbReference type="GO" id="GO:0030170">
    <property type="term" value="F:pyridoxal phosphate binding"/>
    <property type="evidence" value="ECO:0007669"/>
    <property type="project" value="InterPro"/>
</dbReference>
<dbReference type="GO" id="GO:0004372">
    <property type="term" value="F:glycine hydroxymethyltransferase activity"/>
    <property type="evidence" value="ECO:0007669"/>
    <property type="project" value="UniProtKB-EC"/>
</dbReference>
<keyword evidence="9" id="KW-1185">Reference proteome</keyword>
<organism evidence="9 10">
    <name type="scientific">Cucurbita moschata</name>
    <name type="common">Winter crookneck squash</name>
    <name type="synonym">Cucurbita pepo var. moschata</name>
    <dbReference type="NCBI Taxonomy" id="3662"/>
    <lineage>
        <taxon>Eukaryota</taxon>
        <taxon>Viridiplantae</taxon>
        <taxon>Streptophyta</taxon>
        <taxon>Embryophyta</taxon>
        <taxon>Tracheophyta</taxon>
        <taxon>Spermatophyta</taxon>
        <taxon>Magnoliopsida</taxon>
        <taxon>eudicotyledons</taxon>
        <taxon>Gunneridae</taxon>
        <taxon>Pentapetalae</taxon>
        <taxon>rosids</taxon>
        <taxon>fabids</taxon>
        <taxon>Cucurbitales</taxon>
        <taxon>Cucurbitaceae</taxon>
        <taxon>Cucurbiteae</taxon>
        <taxon>Cucurbita</taxon>
    </lineage>
</organism>
<dbReference type="InterPro" id="IPR015422">
    <property type="entry name" value="PyrdxlP-dep_Trfase_small"/>
</dbReference>
<comment type="catalytic activity">
    <reaction evidence="1">
        <text>(6R)-5,10-methylene-5,6,7,8-tetrahydrofolate + glycine + H2O = (6S)-5,6,7,8-tetrahydrofolate + L-serine</text>
        <dbReference type="Rhea" id="RHEA:15481"/>
        <dbReference type="ChEBI" id="CHEBI:15377"/>
        <dbReference type="ChEBI" id="CHEBI:15636"/>
        <dbReference type="ChEBI" id="CHEBI:33384"/>
        <dbReference type="ChEBI" id="CHEBI:57305"/>
        <dbReference type="ChEBI" id="CHEBI:57453"/>
        <dbReference type="EC" id="2.1.2.1"/>
    </reaction>
</comment>
<sequence length="487" mass="53906">MAMLLRRVAVGITKPNVSPVNGRFLLRNTASSAGGSTAEEREARATWIKPLNLPIEVVAPEVAEIIELEKARQFQGLELIPSENFCARAVMEAVGSIMTNSYSEGYPGARYYGGIEYADIIENLCKERALEAFRLDPAKWGVNVQTFTGSIANFLTYTALLKPHERIMSLDLPHGGHLSHGYQTATKKISLVSVFFETMPYRLDESTGYIDYDGICDKHKAIMLADMAHLAGLVAADVNPSPFEYADIVTTTTNKSLRGPRGALIFYRKGVKEINKKGEEVVYDYEDKINSAVFPGFQGSPHNHKIAGLVIALKQATTPEYKAYQQQVLNNSSKFAQCLIEKGYELVSGGTDNHLVLINLKNKGIDGSRVEKVLDWVHIAANKNTVPGDVSAMVPGGIRMGTPALTSRGFLEADFVKVAEFFDEALKLALKIKAAEPKGTKLKDFEATVQSNKEFQYEISKLRHEVEKFSKQFATVGFEKETMKYRD</sequence>
<gene>
    <name evidence="10" type="primary">LOC111454161</name>
</gene>
<dbReference type="Gene3D" id="3.40.640.10">
    <property type="entry name" value="Type I PLP-dependent aspartate aminotransferase-like (Major domain)"/>
    <property type="match status" value="2"/>
</dbReference>
<feature type="domain" description="Serine hydroxymethyltransferase-like" evidence="8">
    <location>
        <begin position="215"/>
        <end position="421"/>
    </location>
</feature>
<dbReference type="Gene3D" id="3.90.1150.10">
    <property type="entry name" value="Aspartate Aminotransferase, domain 1"/>
    <property type="match status" value="1"/>
</dbReference>
<dbReference type="PANTHER" id="PTHR11680">
    <property type="entry name" value="SERINE HYDROXYMETHYLTRANSFERASE"/>
    <property type="match status" value="1"/>
</dbReference>
<dbReference type="EC" id="2.1.2.1" evidence="5"/>
<evidence type="ECO:0000256" key="5">
    <source>
        <dbReference type="ARBA" id="ARBA00012256"/>
    </source>
</evidence>
<evidence type="ECO:0000256" key="4">
    <source>
        <dbReference type="ARBA" id="ARBA00006376"/>
    </source>
</evidence>
<reference evidence="10" key="1">
    <citation type="submission" date="2025-08" db="UniProtKB">
        <authorList>
            <consortium name="RefSeq"/>
        </authorList>
    </citation>
    <scope>IDENTIFICATION</scope>
    <source>
        <tissue evidence="10">Young leaves</tissue>
    </source>
</reference>
<name>A0A6J1GHA0_CUCMO</name>
<dbReference type="GO" id="GO:0019264">
    <property type="term" value="P:glycine biosynthetic process from serine"/>
    <property type="evidence" value="ECO:0007669"/>
    <property type="project" value="InterPro"/>
</dbReference>
<protein>
    <recommendedName>
        <fullName evidence="5">glycine hydroxymethyltransferase</fullName>
        <ecNumber evidence="5">2.1.2.1</ecNumber>
    </recommendedName>
</protein>
<accession>A0A6J1GHA0</accession>
<evidence type="ECO:0000313" key="10">
    <source>
        <dbReference type="RefSeq" id="XP_022951273.1"/>
    </source>
</evidence>
<comment type="similarity">
    <text evidence="4">Belongs to the SHMT family.</text>
</comment>
<dbReference type="RefSeq" id="XP_022951273.1">
    <property type="nucleotide sequence ID" value="XM_023095505.1"/>
</dbReference>